<dbReference type="Proteomes" id="UP000537161">
    <property type="component" value="Unassembled WGS sequence"/>
</dbReference>
<dbReference type="EMBL" id="JACIJH010000002">
    <property type="protein sequence ID" value="MBB5705670.1"/>
    <property type="molecule type" value="Genomic_DNA"/>
</dbReference>
<evidence type="ECO:0000313" key="1">
    <source>
        <dbReference type="EMBL" id="MBB5705670.1"/>
    </source>
</evidence>
<name>A0A7W9B3R6_9SPHN</name>
<proteinExistence type="predicted"/>
<sequence length="109" mass="12219">MEGAIPCPVTPDQVGAYRFRIRNPVIASEAKQSRAVCAHSGLLRSARNDEVRRLADAKGKIADQVRGDEEGKSTRLLSNRVITRRRRFGLIANHDRVVCKGKRGRERLL</sequence>
<protein>
    <submittedName>
        <fullName evidence="1">Uncharacterized protein</fullName>
    </submittedName>
</protein>
<keyword evidence="2" id="KW-1185">Reference proteome</keyword>
<organism evidence="1 2">
    <name type="scientific">Sphingopyxis panaciterrulae</name>
    <dbReference type="NCBI Taxonomy" id="462372"/>
    <lineage>
        <taxon>Bacteria</taxon>
        <taxon>Pseudomonadati</taxon>
        <taxon>Pseudomonadota</taxon>
        <taxon>Alphaproteobacteria</taxon>
        <taxon>Sphingomonadales</taxon>
        <taxon>Sphingomonadaceae</taxon>
        <taxon>Sphingopyxis</taxon>
    </lineage>
</organism>
<reference evidence="1 2" key="1">
    <citation type="submission" date="2020-08" db="EMBL/GenBank/DDBJ databases">
        <title>Genomic Encyclopedia of Type Strains, Phase IV (KMG-IV): sequencing the most valuable type-strain genomes for metagenomic binning, comparative biology and taxonomic classification.</title>
        <authorList>
            <person name="Goeker M."/>
        </authorList>
    </citation>
    <scope>NUCLEOTIDE SEQUENCE [LARGE SCALE GENOMIC DNA]</scope>
    <source>
        <strain evidence="1 2">DSM 27163</strain>
    </source>
</reference>
<dbReference type="RefSeq" id="WP_184095940.1">
    <property type="nucleotide sequence ID" value="NZ_JACIJH010000002.1"/>
</dbReference>
<comment type="caution">
    <text evidence="1">The sequence shown here is derived from an EMBL/GenBank/DDBJ whole genome shotgun (WGS) entry which is preliminary data.</text>
</comment>
<dbReference type="AlphaFoldDB" id="A0A7W9B3R6"/>
<accession>A0A7W9B3R6</accession>
<evidence type="ECO:0000313" key="2">
    <source>
        <dbReference type="Proteomes" id="UP000537161"/>
    </source>
</evidence>
<gene>
    <name evidence="1" type="ORF">FHR21_001003</name>
</gene>